<organism evidence="3 4">
    <name type="scientific">Actinomyces weissii</name>
    <dbReference type="NCBI Taxonomy" id="675090"/>
    <lineage>
        <taxon>Bacteria</taxon>
        <taxon>Bacillati</taxon>
        <taxon>Actinomycetota</taxon>
        <taxon>Actinomycetes</taxon>
        <taxon>Actinomycetales</taxon>
        <taxon>Actinomycetaceae</taxon>
        <taxon>Actinomyces</taxon>
    </lineage>
</organism>
<protein>
    <submittedName>
        <fullName evidence="3">Uncharacterized protein</fullName>
    </submittedName>
</protein>
<dbReference type="AlphaFoldDB" id="A0A7T7MAQ3"/>
<gene>
    <name evidence="3" type="ORF">JG540_03795</name>
</gene>
<evidence type="ECO:0000313" key="3">
    <source>
        <dbReference type="EMBL" id="QQM67987.1"/>
    </source>
</evidence>
<evidence type="ECO:0000256" key="2">
    <source>
        <dbReference type="SAM" id="Phobius"/>
    </source>
</evidence>
<accession>A0A7T7MAQ3</accession>
<dbReference type="EMBL" id="CP066802">
    <property type="protein sequence ID" value="QQM67987.1"/>
    <property type="molecule type" value="Genomic_DNA"/>
</dbReference>
<feature type="transmembrane region" description="Helical" evidence="2">
    <location>
        <begin position="43"/>
        <end position="61"/>
    </location>
</feature>
<keyword evidence="4" id="KW-1185">Reference proteome</keyword>
<name>A0A7T7MAQ3_9ACTO</name>
<proteinExistence type="predicted"/>
<dbReference type="KEGG" id="awe:JG540_03795"/>
<evidence type="ECO:0000313" key="4">
    <source>
        <dbReference type="Proteomes" id="UP000595895"/>
    </source>
</evidence>
<dbReference type="RefSeq" id="WP_200277375.1">
    <property type="nucleotide sequence ID" value="NZ_CP066802.1"/>
</dbReference>
<feature type="compositionally biased region" description="Low complexity" evidence="1">
    <location>
        <begin position="113"/>
        <end position="124"/>
    </location>
</feature>
<dbReference type="Proteomes" id="UP000595895">
    <property type="component" value="Chromosome"/>
</dbReference>
<keyword evidence="2" id="KW-0812">Transmembrane</keyword>
<keyword evidence="2" id="KW-0472">Membrane</keyword>
<sequence>MRLTSRQRYLASLVAVAAVTLLAVGLAGGWVALRTRQADGTASLLSGVVIALIALLGWSVGNRLRERHVLKLPLWRRLDRKQLALVAQYRQWRRTGRVGEPPAAEAGSDVQPASGAADAGLAGLSKRDRARRAQVLAEQERRRRQGGR</sequence>
<evidence type="ECO:0000256" key="1">
    <source>
        <dbReference type="SAM" id="MobiDB-lite"/>
    </source>
</evidence>
<keyword evidence="2" id="KW-1133">Transmembrane helix</keyword>
<reference evidence="3 4" key="1">
    <citation type="submission" date="2020-12" db="EMBL/GenBank/DDBJ databases">
        <authorList>
            <person name="Zhou J."/>
        </authorList>
    </citation>
    <scope>NUCLEOTIDE SEQUENCE [LARGE SCALE GENOMIC DNA]</scope>
    <source>
        <strain evidence="3 4">CCUG 61299</strain>
    </source>
</reference>
<feature type="region of interest" description="Disordered" evidence="1">
    <location>
        <begin position="97"/>
        <end position="128"/>
    </location>
</feature>